<dbReference type="Gene3D" id="3.40.50.300">
    <property type="entry name" value="P-loop containing nucleotide triphosphate hydrolases"/>
    <property type="match status" value="1"/>
</dbReference>
<dbReference type="EMBL" id="VJMI01010727">
    <property type="protein sequence ID" value="KAF0754888.1"/>
    <property type="molecule type" value="Genomic_DNA"/>
</dbReference>
<dbReference type="Proteomes" id="UP000469452">
    <property type="component" value="Unassembled WGS sequence"/>
</dbReference>
<dbReference type="InterPro" id="IPR045455">
    <property type="entry name" value="NrS-1_pol-like_helicase"/>
</dbReference>
<evidence type="ECO:0000259" key="1">
    <source>
        <dbReference type="Pfam" id="PF19263"/>
    </source>
</evidence>
<name>A0A6A5AN77_APHAT</name>
<dbReference type="AlphaFoldDB" id="A0A6A5AN77"/>
<comment type="caution">
    <text evidence="2">The sequence shown here is derived from an EMBL/GenBank/DDBJ whole genome shotgun (WGS) entry which is preliminary data.</text>
</comment>
<dbReference type="InterPro" id="IPR027417">
    <property type="entry name" value="P-loop_NTPase"/>
</dbReference>
<reference evidence="2 3" key="1">
    <citation type="submission" date="2019-06" db="EMBL/GenBank/DDBJ databases">
        <title>Genomics analysis of Aphanomyces spp. identifies a new class of oomycete effector associated with host adaptation.</title>
        <authorList>
            <person name="Gaulin E."/>
        </authorList>
    </citation>
    <scope>NUCLEOTIDE SEQUENCE [LARGE SCALE GENOMIC DNA]</scope>
    <source>
        <strain evidence="2 3">E</strain>
    </source>
</reference>
<evidence type="ECO:0000313" key="3">
    <source>
        <dbReference type="Proteomes" id="UP000469452"/>
    </source>
</evidence>
<feature type="domain" description="NrS-1 polymerase-like helicase" evidence="1">
    <location>
        <begin position="290"/>
        <end position="402"/>
    </location>
</feature>
<accession>A0A6A5AN77</accession>
<proteinExistence type="predicted"/>
<evidence type="ECO:0000313" key="2">
    <source>
        <dbReference type="EMBL" id="KAF0754888.1"/>
    </source>
</evidence>
<organism evidence="2 3">
    <name type="scientific">Aphanomyces astaci</name>
    <name type="common">Crayfish plague agent</name>
    <dbReference type="NCBI Taxonomy" id="112090"/>
    <lineage>
        <taxon>Eukaryota</taxon>
        <taxon>Sar</taxon>
        <taxon>Stramenopiles</taxon>
        <taxon>Oomycota</taxon>
        <taxon>Saprolegniomycetes</taxon>
        <taxon>Saprolegniales</taxon>
        <taxon>Verrucalvaceae</taxon>
        <taxon>Aphanomyces</taxon>
    </lineage>
</organism>
<protein>
    <recommendedName>
        <fullName evidence="1">NrS-1 polymerase-like helicase domain-containing protein</fullName>
    </recommendedName>
</protein>
<sequence length="525" mass="59679">MCNAQTLKNTQCKLKNVAGSDFCRKHLPAVAPVATTIVEYIEVVEYESDNEYISDNDLESDVQLISNSQLENMQTDIVKVQSEEVSNMSPQIQEVQKQPIVTIQEDQLVVIKPVEQQVIAIRSDIPAIMDPHNPCEFSDWQALQNYGSDNDQKRLRDYIVNNFAHIACGGKSLFLTKNFNRNGQIEYQHMSPTDVARMIQTIPLYDGGIEPVMQHLGKAYDRRVFNTFSGFVHLFAEDFVVDNSKIERFLEHIRLIWAAGNQAVYEAIMKVFAMYVQRPDQKTQLCLVMLGREGVGKNIITDILKNFVIGGRYVLETADISKITQRFNGSVENKLLCVLDEAASVNGKDRHKDQEALKVLINSTELVVEKKGQEPYTIQDRCNYICFSNNDYVIKASTEMRRFVYCRVSGAKIGNAKYFRDMYEDFSKRGAGIHLYHCLMNLDVANFVPQRDFPMTEAKAEMQRDAIDKTIQWVVASINEEVETVNYDSLMDLTRTRNCCIGSTNGFASVMLLLLHGATSDSRNL</sequence>
<dbReference type="Pfam" id="PF19263">
    <property type="entry name" value="DUF5906"/>
    <property type="match status" value="1"/>
</dbReference>
<gene>
    <name evidence="2" type="ORF">AaE_005161</name>
</gene>